<organism evidence="14 15">
    <name type="scientific">Digitaria exilis</name>
    <dbReference type="NCBI Taxonomy" id="1010633"/>
    <lineage>
        <taxon>Eukaryota</taxon>
        <taxon>Viridiplantae</taxon>
        <taxon>Streptophyta</taxon>
        <taxon>Embryophyta</taxon>
        <taxon>Tracheophyta</taxon>
        <taxon>Spermatophyta</taxon>
        <taxon>Magnoliopsida</taxon>
        <taxon>Liliopsida</taxon>
        <taxon>Poales</taxon>
        <taxon>Poaceae</taxon>
        <taxon>PACMAD clade</taxon>
        <taxon>Panicoideae</taxon>
        <taxon>Panicodae</taxon>
        <taxon>Paniceae</taxon>
        <taxon>Anthephorinae</taxon>
        <taxon>Digitaria</taxon>
    </lineage>
</organism>
<evidence type="ECO:0000256" key="3">
    <source>
        <dbReference type="ARBA" id="ARBA00022670"/>
    </source>
</evidence>
<evidence type="ECO:0000259" key="13">
    <source>
        <dbReference type="PROSITE" id="PS50199"/>
    </source>
</evidence>
<feature type="domain" description="RanBP2-type" evidence="13">
    <location>
        <begin position="405"/>
        <end position="434"/>
    </location>
</feature>
<protein>
    <recommendedName>
        <fullName evidence="13">RanBP2-type domain-containing protein</fullName>
    </recommendedName>
</protein>
<keyword evidence="3" id="KW-0645">Protease</keyword>
<evidence type="ECO:0000256" key="10">
    <source>
        <dbReference type="ARBA" id="ARBA00023136"/>
    </source>
</evidence>
<dbReference type="InterPro" id="IPR035952">
    <property type="entry name" value="Rhomboid-like_sf"/>
</dbReference>
<dbReference type="GO" id="GO:0016020">
    <property type="term" value="C:membrane"/>
    <property type="evidence" value="ECO:0007669"/>
    <property type="project" value="UniProtKB-SubCell"/>
</dbReference>
<keyword evidence="7" id="KW-0378">Hydrolase</keyword>
<evidence type="ECO:0000256" key="4">
    <source>
        <dbReference type="ARBA" id="ARBA00022692"/>
    </source>
</evidence>
<evidence type="ECO:0000256" key="8">
    <source>
        <dbReference type="ARBA" id="ARBA00022833"/>
    </source>
</evidence>
<keyword evidence="9" id="KW-1133">Transmembrane helix</keyword>
<dbReference type="PROSITE" id="PS01358">
    <property type="entry name" value="ZF_RANBP2_1"/>
    <property type="match status" value="1"/>
</dbReference>
<dbReference type="AlphaFoldDB" id="A0A835KFR3"/>
<dbReference type="Proteomes" id="UP000636709">
    <property type="component" value="Unassembled WGS sequence"/>
</dbReference>
<dbReference type="GO" id="GO:0004252">
    <property type="term" value="F:serine-type endopeptidase activity"/>
    <property type="evidence" value="ECO:0007669"/>
    <property type="project" value="InterPro"/>
</dbReference>
<gene>
    <name evidence="14" type="ORF">HU200_021298</name>
</gene>
<accession>A0A835KFR3</accession>
<keyword evidence="10" id="KW-0472">Membrane</keyword>
<dbReference type="GO" id="GO:0006508">
    <property type="term" value="P:proteolysis"/>
    <property type="evidence" value="ECO:0007669"/>
    <property type="project" value="UniProtKB-KW"/>
</dbReference>
<comment type="similarity">
    <text evidence="2">Belongs to the peptidase S54 family.</text>
</comment>
<dbReference type="PANTHER" id="PTHR43066">
    <property type="entry name" value="RHOMBOID-RELATED PROTEIN"/>
    <property type="match status" value="1"/>
</dbReference>
<name>A0A835KFR3_9POAL</name>
<dbReference type="EMBL" id="JACEFO010001663">
    <property type="protein sequence ID" value="KAF8724271.1"/>
    <property type="molecule type" value="Genomic_DNA"/>
</dbReference>
<dbReference type="SUPFAM" id="SSF144091">
    <property type="entry name" value="Rhomboid-like"/>
    <property type="match status" value="1"/>
</dbReference>
<reference evidence="14" key="1">
    <citation type="submission" date="2020-07" db="EMBL/GenBank/DDBJ databases">
        <title>Genome sequence and genetic diversity analysis of an under-domesticated orphan crop, white fonio (Digitaria exilis).</title>
        <authorList>
            <person name="Bennetzen J.L."/>
            <person name="Chen S."/>
            <person name="Ma X."/>
            <person name="Wang X."/>
            <person name="Yssel A.E.J."/>
            <person name="Chaluvadi S.R."/>
            <person name="Johnson M."/>
            <person name="Gangashetty P."/>
            <person name="Hamidou F."/>
            <person name="Sanogo M.D."/>
            <person name="Zwaenepoel A."/>
            <person name="Wallace J."/>
            <person name="Van De Peer Y."/>
            <person name="Van Deynze A."/>
        </authorList>
    </citation>
    <scope>NUCLEOTIDE SEQUENCE</scope>
    <source>
        <tissue evidence="14">Leaves</tissue>
    </source>
</reference>
<dbReference type="Pfam" id="PF01694">
    <property type="entry name" value="Rhomboid"/>
    <property type="match status" value="1"/>
</dbReference>
<evidence type="ECO:0000313" key="14">
    <source>
        <dbReference type="EMBL" id="KAF8724271.1"/>
    </source>
</evidence>
<comment type="caution">
    <text evidence="14">The sequence shown here is derived from an EMBL/GenBank/DDBJ whole genome shotgun (WGS) entry which is preliminary data.</text>
</comment>
<keyword evidence="5" id="KW-0479">Metal-binding</keyword>
<keyword evidence="8" id="KW-0862">Zinc</keyword>
<feature type="region of interest" description="Disordered" evidence="12">
    <location>
        <begin position="113"/>
        <end position="133"/>
    </location>
</feature>
<evidence type="ECO:0000313" key="15">
    <source>
        <dbReference type="Proteomes" id="UP000636709"/>
    </source>
</evidence>
<evidence type="ECO:0000256" key="11">
    <source>
        <dbReference type="PROSITE-ProRule" id="PRU00322"/>
    </source>
</evidence>
<evidence type="ECO:0000256" key="1">
    <source>
        <dbReference type="ARBA" id="ARBA00004141"/>
    </source>
</evidence>
<evidence type="ECO:0000256" key="5">
    <source>
        <dbReference type="ARBA" id="ARBA00022723"/>
    </source>
</evidence>
<dbReference type="InterPro" id="IPR001876">
    <property type="entry name" value="Znf_RanBP2"/>
</dbReference>
<keyword evidence="4" id="KW-0812">Transmembrane</keyword>
<dbReference type="PANTHER" id="PTHR43066:SF1">
    <property type="entry name" value="RHOMBOID PROTEIN 2"/>
    <property type="match status" value="1"/>
</dbReference>
<keyword evidence="6 11" id="KW-0863">Zinc-finger</keyword>
<dbReference type="PROSITE" id="PS50199">
    <property type="entry name" value="ZF_RANBP2_2"/>
    <property type="match status" value="1"/>
</dbReference>
<comment type="subcellular location">
    <subcellularLocation>
        <location evidence="1">Membrane</location>
        <topology evidence="1">Multi-pass membrane protein</topology>
    </subcellularLocation>
</comment>
<evidence type="ECO:0000256" key="7">
    <source>
        <dbReference type="ARBA" id="ARBA00022801"/>
    </source>
</evidence>
<evidence type="ECO:0000256" key="6">
    <source>
        <dbReference type="ARBA" id="ARBA00022771"/>
    </source>
</evidence>
<keyword evidence="15" id="KW-1185">Reference proteome</keyword>
<dbReference type="GO" id="GO:0008270">
    <property type="term" value="F:zinc ion binding"/>
    <property type="evidence" value="ECO:0007669"/>
    <property type="project" value="UniProtKB-KW"/>
</dbReference>
<evidence type="ECO:0000256" key="9">
    <source>
        <dbReference type="ARBA" id="ARBA00022989"/>
    </source>
</evidence>
<dbReference type="Gene3D" id="1.20.1540.10">
    <property type="entry name" value="Rhomboid-like"/>
    <property type="match status" value="1"/>
</dbReference>
<sequence length="461" mass="51634">MPTIHSSTLCPAFWTTEMVGLLVFWTTEIFGTSLHLHLYFVNNTEVTVYTDNVIESKYSLHSETKEGGIAFHGMFNFPRTLDLNSNPPIDWDEFGEWEGPAHELQYDMVWSGDDQEDDNVPSPDHGIAGDSRPVREGDLTVVQEGDGFRHEQLPAAARSSRPPVTAALLAANVLVFLRPGPLDKILPKTNCVAFNYQLFLRFFLWNNFFMSPFYHGNEFHLFSNMTSLLWTGAQLETLMGSVKFASMVASLLGLSQGISVLLSQCLCLLGDDIAYFDNHSIEFSGVLFGMKVVQTARSDLFIWLPGMSLIPAKYGVWAELFLTHALFPKASFVGHLGGLLAGYVYLWLKHSFRGADPLTHLISGGARVITSQVRFAQKLLRSVLPQGHTTGRGIVGCHSSARECPRGLWTCSTCNNYNSLATDICETCSTMRVDRAFHQARFNGELSVEEIRRRRVDRFDR</sequence>
<dbReference type="OrthoDB" id="668654at2759"/>
<evidence type="ECO:0000256" key="2">
    <source>
        <dbReference type="ARBA" id="ARBA00009045"/>
    </source>
</evidence>
<dbReference type="InterPro" id="IPR022764">
    <property type="entry name" value="Peptidase_S54_rhomboid_dom"/>
</dbReference>
<proteinExistence type="inferred from homology"/>
<evidence type="ECO:0000256" key="12">
    <source>
        <dbReference type="SAM" id="MobiDB-lite"/>
    </source>
</evidence>